<feature type="domain" description="Thioredoxin" evidence="1">
    <location>
        <begin position="12"/>
        <end position="157"/>
    </location>
</feature>
<dbReference type="Gene3D" id="3.40.30.10">
    <property type="entry name" value="Glutaredoxin"/>
    <property type="match status" value="1"/>
</dbReference>
<comment type="caution">
    <text evidence="2">The sequence shown here is derived from an EMBL/GenBank/DDBJ whole genome shotgun (WGS) entry which is preliminary data.</text>
</comment>
<dbReference type="InterPro" id="IPR013766">
    <property type="entry name" value="Thioredoxin_domain"/>
</dbReference>
<dbReference type="RefSeq" id="WP_378020847.1">
    <property type="nucleotide sequence ID" value="NZ_JBHSKG010000004.1"/>
</dbReference>
<gene>
    <name evidence="2" type="ORF">ACFPK1_10425</name>
</gene>
<dbReference type="PANTHER" id="PTHR42852:SF13">
    <property type="entry name" value="PROTEIN DIPZ"/>
    <property type="match status" value="1"/>
</dbReference>
<keyword evidence="3" id="KW-1185">Reference proteome</keyword>
<proteinExistence type="predicted"/>
<evidence type="ECO:0000313" key="3">
    <source>
        <dbReference type="Proteomes" id="UP001596175"/>
    </source>
</evidence>
<dbReference type="InterPro" id="IPR050553">
    <property type="entry name" value="Thioredoxin_ResA/DsbE_sf"/>
</dbReference>
<accession>A0ABV9ZEN5</accession>
<dbReference type="InterPro" id="IPR036249">
    <property type="entry name" value="Thioredoxin-like_sf"/>
</dbReference>
<dbReference type="InterPro" id="IPR013740">
    <property type="entry name" value="Redoxin"/>
</dbReference>
<dbReference type="SUPFAM" id="SSF52833">
    <property type="entry name" value="Thioredoxin-like"/>
    <property type="match status" value="1"/>
</dbReference>
<dbReference type="Proteomes" id="UP001596175">
    <property type="component" value="Unassembled WGS sequence"/>
</dbReference>
<dbReference type="Pfam" id="PF08534">
    <property type="entry name" value="Redoxin"/>
    <property type="match status" value="1"/>
</dbReference>
<protein>
    <submittedName>
        <fullName evidence="2">Redoxin family protein</fullName>
    </submittedName>
</protein>
<dbReference type="PANTHER" id="PTHR42852">
    <property type="entry name" value="THIOL:DISULFIDE INTERCHANGE PROTEIN DSBE"/>
    <property type="match status" value="1"/>
</dbReference>
<dbReference type="Pfam" id="PF17991">
    <property type="entry name" value="Thioredoxin_10"/>
    <property type="match status" value="1"/>
</dbReference>
<organism evidence="2 3">
    <name type="scientific">Actinomycetospora rhizophila</name>
    <dbReference type="NCBI Taxonomy" id="1416876"/>
    <lineage>
        <taxon>Bacteria</taxon>
        <taxon>Bacillati</taxon>
        <taxon>Actinomycetota</taxon>
        <taxon>Actinomycetes</taxon>
        <taxon>Pseudonocardiales</taxon>
        <taxon>Pseudonocardiaceae</taxon>
        <taxon>Actinomycetospora</taxon>
    </lineage>
</organism>
<dbReference type="InterPro" id="IPR041017">
    <property type="entry name" value="Thioredoxin_10"/>
</dbReference>
<evidence type="ECO:0000259" key="1">
    <source>
        <dbReference type="PROSITE" id="PS51352"/>
    </source>
</evidence>
<sequence length="331" mass="36701">MGLVEGRRPVDLPVESRLPDLGRAAGWLNSPPLDAADLRGEVVLVEFWTYTCINWLRTLGHVRAWAREYRDQGLVVIGVHTPEFPFEADADNVRRAVERLGVDHPVALDPGRTLWEAFGNRYWPAFYLADVDGRVRHHRFGEDHLDETEDAIRHLLRDAGRHPAGDERVPVAPIGIEAPADWAHLGSPETYLGWARGERFASPGGAALDRSRTYVEPEHLRLHEWAFVGEWVVARRASVLTGATGTLIVRFHARDLHLVMAPRGAPVPFRVLLDGRAPGDAHGLDVDAAGHGTLAEPRLHHLIRAPGAVEDRVLEITFLAPGAETYVLTFG</sequence>
<name>A0ABV9ZEN5_9PSEU</name>
<reference evidence="3" key="1">
    <citation type="journal article" date="2019" name="Int. J. Syst. Evol. Microbiol.">
        <title>The Global Catalogue of Microorganisms (GCM) 10K type strain sequencing project: providing services to taxonomists for standard genome sequencing and annotation.</title>
        <authorList>
            <consortium name="The Broad Institute Genomics Platform"/>
            <consortium name="The Broad Institute Genome Sequencing Center for Infectious Disease"/>
            <person name="Wu L."/>
            <person name="Ma J."/>
        </authorList>
    </citation>
    <scope>NUCLEOTIDE SEQUENCE [LARGE SCALE GENOMIC DNA]</scope>
    <source>
        <strain evidence="3">XZYJ18</strain>
    </source>
</reference>
<dbReference type="PROSITE" id="PS51352">
    <property type="entry name" value="THIOREDOXIN_2"/>
    <property type="match status" value="1"/>
</dbReference>
<dbReference type="EMBL" id="JBHSKG010000004">
    <property type="protein sequence ID" value="MFC5138647.1"/>
    <property type="molecule type" value="Genomic_DNA"/>
</dbReference>
<dbReference type="Gene3D" id="2.60.120.260">
    <property type="entry name" value="Galactose-binding domain-like"/>
    <property type="match status" value="1"/>
</dbReference>
<evidence type="ECO:0000313" key="2">
    <source>
        <dbReference type="EMBL" id="MFC5138647.1"/>
    </source>
</evidence>